<evidence type="ECO:0000313" key="5">
    <source>
        <dbReference type="Proteomes" id="UP001500190"/>
    </source>
</evidence>
<feature type="domain" description="Ketoreductase" evidence="3">
    <location>
        <begin position="13"/>
        <end position="193"/>
    </location>
</feature>
<name>A0ABN2E022_9ACTN</name>
<reference evidence="4 5" key="1">
    <citation type="journal article" date="2019" name="Int. J. Syst. Evol. Microbiol.">
        <title>The Global Catalogue of Microorganisms (GCM) 10K type strain sequencing project: providing services to taxonomists for standard genome sequencing and annotation.</title>
        <authorList>
            <consortium name="The Broad Institute Genomics Platform"/>
            <consortium name="The Broad Institute Genome Sequencing Center for Infectious Disease"/>
            <person name="Wu L."/>
            <person name="Ma J."/>
        </authorList>
    </citation>
    <scope>NUCLEOTIDE SEQUENCE [LARGE SCALE GENOMIC DNA]</scope>
    <source>
        <strain evidence="4 5">JCM 14304</strain>
    </source>
</reference>
<dbReference type="PANTHER" id="PTHR42760">
    <property type="entry name" value="SHORT-CHAIN DEHYDROGENASES/REDUCTASES FAMILY MEMBER"/>
    <property type="match status" value="1"/>
</dbReference>
<proteinExistence type="inferred from homology"/>
<evidence type="ECO:0000259" key="3">
    <source>
        <dbReference type="SMART" id="SM00822"/>
    </source>
</evidence>
<dbReference type="InterPro" id="IPR002347">
    <property type="entry name" value="SDR_fam"/>
</dbReference>
<dbReference type="SMART" id="SM00822">
    <property type="entry name" value="PKS_KR"/>
    <property type="match status" value="1"/>
</dbReference>
<dbReference type="SUPFAM" id="SSF51735">
    <property type="entry name" value="NAD(P)-binding Rossmann-fold domains"/>
    <property type="match status" value="1"/>
</dbReference>
<keyword evidence="5" id="KW-1185">Reference proteome</keyword>
<dbReference type="Gene3D" id="3.40.50.720">
    <property type="entry name" value="NAD(P)-binding Rossmann-like Domain"/>
    <property type="match status" value="1"/>
</dbReference>
<dbReference type="NCBIfam" id="NF005559">
    <property type="entry name" value="PRK07231.1"/>
    <property type="match status" value="1"/>
</dbReference>
<dbReference type="PANTHER" id="PTHR42760:SF133">
    <property type="entry name" value="3-OXOACYL-[ACYL-CARRIER-PROTEIN] REDUCTASE"/>
    <property type="match status" value="1"/>
</dbReference>
<dbReference type="Pfam" id="PF13561">
    <property type="entry name" value="adh_short_C2"/>
    <property type="match status" value="1"/>
</dbReference>
<dbReference type="InterPro" id="IPR057326">
    <property type="entry name" value="KR_dom"/>
</dbReference>
<gene>
    <name evidence="4" type="ORF">GCM10009742_42160</name>
</gene>
<evidence type="ECO:0000313" key="4">
    <source>
        <dbReference type="EMBL" id="GAA1591104.1"/>
    </source>
</evidence>
<accession>A0ABN2E022</accession>
<sequence>MRETFVTGRLANEVVLVTGAARGIGRAVAAKAAAEGAAVGLVDILADELTATTAELGETGAKVAAAVGDITDEVSVRQSVAKLTDDLGGPVTVLVNNAGKNSYADPARMSVSEWDDVFDVDLKGAFLMSRQVLQPMIDAKRGSIVNIASIHSKLTQAGMFPYAAAKSGLVGMTRSLALDVAPHNVRVNAVSPGYIATDLLEEFFDTIPGEREKALGVHPLGRIGTPEDVAEVVCFLASDAAAFVTGANWAVDGGLGIRYA</sequence>
<dbReference type="EMBL" id="BAAAND010000007">
    <property type="protein sequence ID" value="GAA1591104.1"/>
    <property type="molecule type" value="Genomic_DNA"/>
</dbReference>
<organism evidence="4 5">
    <name type="scientific">Kribbella karoonensis</name>
    <dbReference type="NCBI Taxonomy" id="324851"/>
    <lineage>
        <taxon>Bacteria</taxon>
        <taxon>Bacillati</taxon>
        <taxon>Actinomycetota</taxon>
        <taxon>Actinomycetes</taxon>
        <taxon>Propionibacteriales</taxon>
        <taxon>Kribbellaceae</taxon>
        <taxon>Kribbella</taxon>
    </lineage>
</organism>
<evidence type="ECO:0000256" key="2">
    <source>
        <dbReference type="ARBA" id="ARBA00023002"/>
    </source>
</evidence>
<evidence type="ECO:0000256" key="1">
    <source>
        <dbReference type="ARBA" id="ARBA00006484"/>
    </source>
</evidence>
<dbReference type="PRINTS" id="PR00081">
    <property type="entry name" value="GDHRDH"/>
</dbReference>
<comment type="similarity">
    <text evidence="1">Belongs to the short-chain dehydrogenases/reductases (SDR) family.</text>
</comment>
<dbReference type="InterPro" id="IPR036291">
    <property type="entry name" value="NAD(P)-bd_dom_sf"/>
</dbReference>
<comment type="caution">
    <text evidence="4">The sequence shown here is derived from an EMBL/GenBank/DDBJ whole genome shotgun (WGS) entry which is preliminary data.</text>
</comment>
<dbReference type="Proteomes" id="UP001500190">
    <property type="component" value="Unassembled WGS sequence"/>
</dbReference>
<keyword evidence="2" id="KW-0560">Oxidoreductase</keyword>
<dbReference type="PROSITE" id="PS00061">
    <property type="entry name" value="ADH_SHORT"/>
    <property type="match status" value="1"/>
</dbReference>
<dbReference type="InterPro" id="IPR020904">
    <property type="entry name" value="Sc_DH/Rdtase_CS"/>
</dbReference>
<dbReference type="PRINTS" id="PR00080">
    <property type="entry name" value="SDRFAMILY"/>
</dbReference>
<protein>
    <submittedName>
        <fullName evidence="4">SDR family oxidoreductase</fullName>
    </submittedName>
</protein>